<dbReference type="PANTHER" id="PTHR37422">
    <property type="entry name" value="TEICHURONIC ACID BIOSYNTHESIS PROTEIN TUAE"/>
    <property type="match status" value="1"/>
</dbReference>
<comment type="subcellular location">
    <subcellularLocation>
        <location evidence="1">Membrane</location>
        <topology evidence="1">Multi-pass membrane protein</topology>
    </subcellularLocation>
</comment>
<evidence type="ECO:0000256" key="2">
    <source>
        <dbReference type="ARBA" id="ARBA00022692"/>
    </source>
</evidence>
<dbReference type="GO" id="GO:0016874">
    <property type="term" value="F:ligase activity"/>
    <property type="evidence" value="ECO:0007669"/>
    <property type="project" value="UniProtKB-KW"/>
</dbReference>
<sequence>MIENPVSQRYQSMLSIAAALLFCGLIGAAWLGVSHPVVALVFGMLPFVIYGVFKYPFIMVLGFVLFSFFRIHEAYPQLYSFRIPQLLALASLASLAWHLVITRKMQIYWSNELSWLLGFFALCMLGVLVASNRGVAMAYFNGVFSKIALMTFAIAWLMRRPQDFLQAGFSFVLAGTAVASVALQNSAAGLEMVEGTRVTIGRSFGSTLGDPNDLALVLLFPLGFAVSFLLNRSSRLKQWVGLAATVMLVAAILATQSRGGLLGILTVSAVFAWNRIENKVMLISLAGLAAPILFVVAGVSERASGGAAESGIDESAMGRIYAWEAAIKMAFHHPLTGVGLDNFYANYYFYSAHWDGKNHAVHSTWFGILAETGFLGIAVFSVMLVKVVKTAWNNLADFRAINEPSADVRHMALVAEASLSGLLGTIVSGTFLTQGFTWPFYIFTALIVAISQYAKTQHQTALLQNANKPI</sequence>
<dbReference type="InterPro" id="IPR051533">
    <property type="entry name" value="WaaL-like"/>
</dbReference>
<dbReference type="Pfam" id="PF04932">
    <property type="entry name" value="Wzy_C"/>
    <property type="match status" value="1"/>
</dbReference>
<dbReference type="RefSeq" id="WP_251260983.1">
    <property type="nucleotide sequence ID" value="NZ_JAMQGP010000003.1"/>
</dbReference>
<evidence type="ECO:0000259" key="6">
    <source>
        <dbReference type="Pfam" id="PF04932"/>
    </source>
</evidence>
<feature type="transmembrane region" description="Helical" evidence="5">
    <location>
        <begin position="242"/>
        <end position="273"/>
    </location>
</feature>
<feature type="transmembrane region" description="Helical" evidence="5">
    <location>
        <begin position="138"/>
        <end position="158"/>
    </location>
</feature>
<comment type="caution">
    <text evidence="7">The sequence shown here is derived from an EMBL/GenBank/DDBJ whole genome shotgun (WGS) entry which is preliminary data.</text>
</comment>
<dbReference type="PANTHER" id="PTHR37422:SF23">
    <property type="entry name" value="TEICHURONIC ACID BIOSYNTHESIS PROTEIN TUAE"/>
    <property type="match status" value="1"/>
</dbReference>
<keyword evidence="4 5" id="KW-0472">Membrane</keyword>
<dbReference type="GO" id="GO:0016020">
    <property type="term" value="C:membrane"/>
    <property type="evidence" value="ECO:0007669"/>
    <property type="project" value="UniProtKB-SubCell"/>
</dbReference>
<feature type="transmembrane region" description="Helical" evidence="5">
    <location>
        <begin position="12"/>
        <end position="33"/>
    </location>
</feature>
<evidence type="ECO:0000313" key="7">
    <source>
        <dbReference type="EMBL" id="MCM2679534.1"/>
    </source>
</evidence>
<dbReference type="Proteomes" id="UP001165393">
    <property type="component" value="Unassembled WGS sequence"/>
</dbReference>
<feature type="transmembrane region" description="Helical" evidence="5">
    <location>
        <begin position="113"/>
        <end position="131"/>
    </location>
</feature>
<organism evidence="7 8">
    <name type="scientific">Echinimonas agarilytica</name>
    <dbReference type="NCBI Taxonomy" id="1215918"/>
    <lineage>
        <taxon>Bacteria</taxon>
        <taxon>Pseudomonadati</taxon>
        <taxon>Pseudomonadota</taxon>
        <taxon>Gammaproteobacteria</taxon>
        <taxon>Alteromonadales</taxon>
        <taxon>Echinimonadaceae</taxon>
        <taxon>Echinimonas</taxon>
    </lineage>
</organism>
<feature type="transmembrane region" description="Helical" evidence="5">
    <location>
        <begin position="212"/>
        <end position="230"/>
    </location>
</feature>
<feature type="transmembrane region" description="Helical" evidence="5">
    <location>
        <begin position="39"/>
        <end position="69"/>
    </location>
</feature>
<feature type="transmembrane region" description="Helical" evidence="5">
    <location>
        <begin position="365"/>
        <end position="388"/>
    </location>
</feature>
<keyword evidence="8" id="KW-1185">Reference proteome</keyword>
<protein>
    <submittedName>
        <fullName evidence="7">O-antigen ligase family protein</fullName>
    </submittedName>
</protein>
<evidence type="ECO:0000256" key="4">
    <source>
        <dbReference type="ARBA" id="ARBA00023136"/>
    </source>
</evidence>
<evidence type="ECO:0000256" key="1">
    <source>
        <dbReference type="ARBA" id="ARBA00004141"/>
    </source>
</evidence>
<evidence type="ECO:0000313" key="8">
    <source>
        <dbReference type="Proteomes" id="UP001165393"/>
    </source>
</evidence>
<dbReference type="EMBL" id="JAMQGP010000003">
    <property type="protein sequence ID" value="MCM2679534.1"/>
    <property type="molecule type" value="Genomic_DNA"/>
</dbReference>
<feature type="transmembrane region" description="Helical" evidence="5">
    <location>
        <begin position="280"/>
        <end position="300"/>
    </location>
</feature>
<accession>A0AA41W5R4</accession>
<feature type="transmembrane region" description="Helical" evidence="5">
    <location>
        <begin position="164"/>
        <end position="183"/>
    </location>
</feature>
<dbReference type="AlphaFoldDB" id="A0AA41W5R4"/>
<name>A0AA41W5R4_9GAMM</name>
<gene>
    <name evidence="7" type="ORF">NAF29_07615</name>
</gene>
<evidence type="ECO:0000256" key="3">
    <source>
        <dbReference type="ARBA" id="ARBA00022989"/>
    </source>
</evidence>
<feature type="transmembrane region" description="Helical" evidence="5">
    <location>
        <begin position="438"/>
        <end position="454"/>
    </location>
</feature>
<feature type="domain" description="O-antigen ligase-related" evidence="6">
    <location>
        <begin position="244"/>
        <end position="380"/>
    </location>
</feature>
<proteinExistence type="predicted"/>
<reference evidence="7 8" key="1">
    <citation type="journal article" date="2013" name="Antonie Van Leeuwenhoek">
        <title>Echinimonas agarilytica gen. nov., sp. nov., a new gammaproteobacterium isolated from the sea urchin Strongylocentrotus intermedius.</title>
        <authorList>
            <person name="Nedashkovskaya O.I."/>
            <person name="Stenkova A.M."/>
            <person name="Zhukova N.V."/>
            <person name="Van Trappen S."/>
            <person name="Lee J.S."/>
            <person name="Kim S.B."/>
        </authorList>
    </citation>
    <scope>NUCLEOTIDE SEQUENCE [LARGE SCALE GENOMIC DNA]</scope>
    <source>
        <strain evidence="7 8">KMM 6351</strain>
    </source>
</reference>
<keyword evidence="3 5" id="KW-1133">Transmembrane helix</keyword>
<dbReference type="InterPro" id="IPR007016">
    <property type="entry name" value="O-antigen_ligase-rel_domated"/>
</dbReference>
<keyword evidence="2 5" id="KW-0812">Transmembrane</keyword>
<keyword evidence="7" id="KW-0436">Ligase</keyword>
<evidence type="ECO:0000256" key="5">
    <source>
        <dbReference type="SAM" id="Phobius"/>
    </source>
</evidence>